<feature type="region of interest" description="Disordered" evidence="1">
    <location>
        <begin position="147"/>
        <end position="182"/>
    </location>
</feature>
<keyword evidence="3" id="KW-1185">Reference proteome</keyword>
<protein>
    <submittedName>
        <fullName evidence="2">DUF5994 family protein</fullName>
    </submittedName>
</protein>
<evidence type="ECO:0000313" key="3">
    <source>
        <dbReference type="Proteomes" id="UP001551329"/>
    </source>
</evidence>
<sequence length="197" mass="20969">MTTTLDRTANRALTPGLPARLSLTPKTTLAGRLDGAWWPRSRDLTAELPALAGALEGRWGHITRVLVNPGHWPVVPHKVAVTGRLLHVGWFTEQDPDKIILLSYTTGRCDLLVIPPETEPASAARLMTAAALPGSVLTAGALMSDEAGTGRRMREARSSEDVWETDGGSAPVPQPHPTAHPVVGARMLPLPGHASGR</sequence>
<organism evidence="2 3">
    <name type="scientific">Streptomyces narbonensis</name>
    <dbReference type="NCBI Taxonomy" id="67333"/>
    <lineage>
        <taxon>Bacteria</taxon>
        <taxon>Bacillati</taxon>
        <taxon>Actinomycetota</taxon>
        <taxon>Actinomycetes</taxon>
        <taxon>Kitasatosporales</taxon>
        <taxon>Streptomycetaceae</taxon>
        <taxon>Streptomyces</taxon>
    </lineage>
</organism>
<comment type="caution">
    <text evidence="2">The sequence shown here is derived from an EMBL/GenBank/DDBJ whole genome shotgun (WGS) entry which is preliminary data.</text>
</comment>
<dbReference type="RefSeq" id="WP_358471723.1">
    <property type="nucleotide sequence ID" value="NZ_JBEZAE010000005.1"/>
</dbReference>
<evidence type="ECO:0000313" key="2">
    <source>
        <dbReference type="EMBL" id="MEU7070724.1"/>
    </source>
</evidence>
<evidence type="ECO:0000256" key="1">
    <source>
        <dbReference type="SAM" id="MobiDB-lite"/>
    </source>
</evidence>
<dbReference type="InterPro" id="IPR046036">
    <property type="entry name" value="DUF5994"/>
</dbReference>
<accession>A0ABV3C7G4</accession>
<dbReference type="Proteomes" id="UP001551329">
    <property type="component" value="Unassembled WGS sequence"/>
</dbReference>
<dbReference type="Pfam" id="PF19457">
    <property type="entry name" value="DUF5994"/>
    <property type="match status" value="1"/>
</dbReference>
<feature type="compositionally biased region" description="Basic and acidic residues" evidence="1">
    <location>
        <begin position="148"/>
        <end position="160"/>
    </location>
</feature>
<gene>
    <name evidence="2" type="ORF">AB0A88_11340</name>
</gene>
<proteinExistence type="predicted"/>
<dbReference type="EMBL" id="JBEZAE010000005">
    <property type="protein sequence ID" value="MEU7070724.1"/>
    <property type="molecule type" value="Genomic_DNA"/>
</dbReference>
<reference evidence="2 3" key="1">
    <citation type="submission" date="2024-06" db="EMBL/GenBank/DDBJ databases">
        <title>The Natural Products Discovery Center: Release of the First 8490 Sequenced Strains for Exploring Actinobacteria Biosynthetic Diversity.</title>
        <authorList>
            <person name="Kalkreuter E."/>
            <person name="Kautsar S.A."/>
            <person name="Yang D."/>
            <person name="Bader C.D."/>
            <person name="Teijaro C.N."/>
            <person name="Fluegel L."/>
            <person name="Davis C.M."/>
            <person name="Simpson J.R."/>
            <person name="Lauterbach L."/>
            <person name="Steele A.D."/>
            <person name="Gui C."/>
            <person name="Meng S."/>
            <person name="Li G."/>
            <person name="Viehrig K."/>
            <person name="Ye F."/>
            <person name="Su P."/>
            <person name="Kiefer A.F."/>
            <person name="Nichols A."/>
            <person name="Cepeda A.J."/>
            <person name="Yan W."/>
            <person name="Fan B."/>
            <person name="Jiang Y."/>
            <person name="Adhikari A."/>
            <person name="Zheng C.-J."/>
            <person name="Schuster L."/>
            <person name="Cowan T.M."/>
            <person name="Smanski M.J."/>
            <person name="Chevrette M.G."/>
            <person name="De Carvalho L.P.S."/>
            <person name="Shen B."/>
        </authorList>
    </citation>
    <scope>NUCLEOTIDE SEQUENCE [LARGE SCALE GENOMIC DNA]</scope>
    <source>
        <strain evidence="2 3">NPDC045974</strain>
    </source>
</reference>
<name>A0ABV3C7G4_9ACTN</name>